<keyword evidence="4" id="KW-1185">Reference proteome</keyword>
<gene>
    <name evidence="3" type="ORF">V1264_020333</name>
</gene>
<feature type="domain" description="Chitin-binding type-2" evidence="2">
    <location>
        <begin position="163"/>
        <end position="226"/>
    </location>
</feature>
<reference evidence="3 4" key="1">
    <citation type="submission" date="2024-02" db="EMBL/GenBank/DDBJ databases">
        <title>Chromosome-scale genome assembly of the rough periwinkle Littorina saxatilis.</title>
        <authorList>
            <person name="De Jode A."/>
            <person name="Faria R."/>
            <person name="Formenti G."/>
            <person name="Sims Y."/>
            <person name="Smith T.P."/>
            <person name="Tracey A."/>
            <person name="Wood J.M.D."/>
            <person name="Zagrodzka Z.B."/>
            <person name="Johannesson K."/>
            <person name="Butlin R.K."/>
            <person name="Leder E.H."/>
        </authorList>
    </citation>
    <scope>NUCLEOTIDE SEQUENCE [LARGE SCALE GENOMIC DNA]</scope>
    <source>
        <strain evidence="3">Snail1</strain>
        <tissue evidence="3">Muscle</tissue>
    </source>
</reference>
<organism evidence="3 4">
    <name type="scientific">Littorina saxatilis</name>
    <dbReference type="NCBI Taxonomy" id="31220"/>
    <lineage>
        <taxon>Eukaryota</taxon>
        <taxon>Metazoa</taxon>
        <taxon>Spiralia</taxon>
        <taxon>Lophotrochozoa</taxon>
        <taxon>Mollusca</taxon>
        <taxon>Gastropoda</taxon>
        <taxon>Caenogastropoda</taxon>
        <taxon>Littorinimorpha</taxon>
        <taxon>Littorinoidea</taxon>
        <taxon>Littorinidae</taxon>
        <taxon>Littorina</taxon>
    </lineage>
</organism>
<dbReference type="Pfam" id="PF01607">
    <property type="entry name" value="CBM_14"/>
    <property type="match status" value="1"/>
</dbReference>
<accession>A0AAN9GBA3</accession>
<dbReference type="InterPro" id="IPR036508">
    <property type="entry name" value="Chitin-bd_dom_sf"/>
</dbReference>
<dbReference type="SUPFAM" id="SSF57625">
    <property type="entry name" value="Invertebrate chitin-binding proteins"/>
    <property type="match status" value="2"/>
</dbReference>
<protein>
    <recommendedName>
        <fullName evidence="2">Chitin-binding type-2 domain-containing protein</fullName>
    </recommendedName>
</protein>
<feature type="domain" description="Chitin-binding type-2" evidence="2">
    <location>
        <begin position="95"/>
        <end position="152"/>
    </location>
</feature>
<evidence type="ECO:0000313" key="4">
    <source>
        <dbReference type="Proteomes" id="UP001374579"/>
    </source>
</evidence>
<sequence>MGLGKASLASATVLLVLVGLSEAMFYRTPNDGDACSTYRFTSDNPWVASLLAKMMGPMPCATGQVINAEGECVDREEVVADRCRDPFRFNQTVVNMVCFSKPTAKFADPLNCSWYYDCASSNNDKHVMCPTGMNYDDVNKTCRLSTQVRCGQRPVNYTRDEISAMCTQEPRRMIARTDNCNSYYDCAMTSDPSGRFLPFEGECDYLQLLDPETKECKPYPQVACDLRKEIKRRCDLKQSSCGRGHCRSCIVDHPDCTDQPNGHRPIPNQEFTPRYAHCLQGRTLEVGSCEPLANARGFQEQSLFDARKLECVPVSAVPRSLGGAGDEEEEEG</sequence>
<dbReference type="EMBL" id="JBAMIC010000010">
    <property type="protein sequence ID" value="KAK7102046.1"/>
    <property type="molecule type" value="Genomic_DNA"/>
</dbReference>
<evidence type="ECO:0000313" key="3">
    <source>
        <dbReference type="EMBL" id="KAK7102046.1"/>
    </source>
</evidence>
<dbReference type="AlphaFoldDB" id="A0AAN9GBA3"/>
<dbReference type="Proteomes" id="UP001374579">
    <property type="component" value="Unassembled WGS sequence"/>
</dbReference>
<dbReference type="Gene3D" id="2.170.140.10">
    <property type="entry name" value="Chitin binding domain"/>
    <property type="match status" value="1"/>
</dbReference>
<dbReference type="InterPro" id="IPR002557">
    <property type="entry name" value="Chitin-bd_dom"/>
</dbReference>
<name>A0AAN9GBA3_9CAEN</name>
<evidence type="ECO:0000259" key="2">
    <source>
        <dbReference type="PROSITE" id="PS50940"/>
    </source>
</evidence>
<proteinExistence type="predicted"/>
<dbReference type="GO" id="GO:0008061">
    <property type="term" value="F:chitin binding"/>
    <property type="evidence" value="ECO:0007669"/>
    <property type="project" value="InterPro"/>
</dbReference>
<feature type="signal peptide" evidence="1">
    <location>
        <begin position="1"/>
        <end position="23"/>
    </location>
</feature>
<evidence type="ECO:0000256" key="1">
    <source>
        <dbReference type="SAM" id="SignalP"/>
    </source>
</evidence>
<keyword evidence="1" id="KW-0732">Signal</keyword>
<dbReference type="PROSITE" id="PS50940">
    <property type="entry name" value="CHIT_BIND_II"/>
    <property type="match status" value="2"/>
</dbReference>
<dbReference type="GO" id="GO:0005576">
    <property type="term" value="C:extracellular region"/>
    <property type="evidence" value="ECO:0007669"/>
    <property type="project" value="InterPro"/>
</dbReference>
<feature type="chain" id="PRO_5043038892" description="Chitin-binding type-2 domain-containing protein" evidence="1">
    <location>
        <begin position="24"/>
        <end position="332"/>
    </location>
</feature>
<comment type="caution">
    <text evidence="3">The sequence shown here is derived from an EMBL/GenBank/DDBJ whole genome shotgun (WGS) entry which is preliminary data.</text>
</comment>